<dbReference type="InterPro" id="IPR056884">
    <property type="entry name" value="NPHP3-like_N"/>
</dbReference>
<evidence type="ECO:0000313" key="4">
    <source>
        <dbReference type="Proteomes" id="UP001251528"/>
    </source>
</evidence>
<dbReference type="Proteomes" id="UP001251528">
    <property type="component" value="Unassembled WGS sequence"/>
</dbReference>
<dbReference type="InterPro" id="IPR035994">
    <property type="entry name" value="Nucleoside_phosphorylase_sf"/>
</dbReference>
<dbReference type="InterPro" id="IPR027417">
    <property type="entry name" value="P-loop_NTPase"/>
</dbReference>
<dbReference type="GO" id="GO:0009116">
    <property type="term" value="P:nucleoside metabolic process"/>
    <property type="evidence" value="ECO:0007669"/>
    <property type="project" value="InterPro"/>
</dbReference>
<evidence type="ECO:0000313" key="3">
    <source>
        <dbReference type="EMBL" id="KAK2605866.1"/>
    </source>
</evidence>
<evidence type="ECO:0000259" key="2">
    <source>
        <dbReference type="Pfam" id="PF24883"/>
    </source>
</evidence>
<protein>
    <recommendedName>
        <fullName evidence="2">Nephrocystin 3-like N-terminal domain-containing protein</fullName>
    </recommendedName>
</protein>
<comment type="caution">
    <text evidence="3">The sequence shown here is derived from an EMBL/GenBank/DDBJ whole genome shotgun (WGS) entry which is preliminary data.</text>
</comment>
<sequence>MLVKDVAVRDRIAADIGGNCICFEMEAPGLMKHFLCLVIRGISDYTNSNKNDQWQRYASATTAAYAEELLAYVPVAEVQETKRALEVLQLVKSSVGFVPQIRLQTPITRGSSAVREQAHGSLKNPVFQECHVGLRRHLWLNGLAGCGKTVLSATVLDHLTNGENCLILNFFFDFSDTTKQTLDGMLRSLAYQLYQGGAGSIDCLEALFQAHQNGCNQTAVKTLVAIVHKMLTVWNISFIVLDALDESITRGKLLLWIKNMVSRPELGNVRLICENRPEPKFIRIIPSLIGEDNCLPLQQDSVNADIRSYVKSQLSQRPEFLDKHLPQDLLSRIQRKVGDGADVMFRWAFCQLDSLARCPHEAAIDKALESLPRNLEETYQRMVQGIPTELKSNAVRLL</sequence>
<dbReference type="PANTHER" id="PTHR10039">
    <property type="entry name" value="AMELOGENIN"/>
    <property type="match status" value="1"/>
</dbReference>
<dbReference type="Gene3D" id="3.40.50.1580">
    <property type="entry name" value="Nucleoside phosphorylase domain"/>
    <property type="match status" value="1"/>
</dbReference>
<dbReference type="GO" id="GO:0003824">
    <property type="term" value="F:catalytic activity"/>
    <property type="evidence" value="ECO:0007669"/>
    <property type="project" value="InterPro"/>
</dbReference>
<gene>
    <name evidence="3" type="ORF">QQS21_003706</name>
</gene>
<dbReference type="Pfam" id="PF24883">
    <property type="entry name" value="NPHP3_N"/>
    <property type="match status" value="1"/>
</dbReference>
<dbReference type="AlphaFoldDB" id="A0AAJ0CSW0"/>
<organism evidence="3 4">
    <name type="scientific">Conoideocrella luteorostrata</name>
    <dbReference type="NCBI Taxonomy" id="1105319"/>
    <lineage>
        <taxon>Eukaryota</taxon>
        <taxon>Fungi</taxon>
        <taxon>Dikarya</taxon>
        <taxon>Ascomycota</taxon>
        <taxon>Pezizomycotina</taxon>
        <taxon>Sordariomycetes</taxon>
        <taxon>Hypocreomycetidae</taxon>
        <taxon>Hypocreales</taxon>
        <taxon>Clavicipitaceae</taxon>
        <taxon>Conoideocrella</taxon>
    </lineage>
</organism>
<dbReference type="PANTHER" id="PTHR10039:SF16">
    <property type="entry name" value="GPI INOSITOL-DEACYLASE"/>
    <property type="match status" value="1"/>
</dbReference>
<proteinExistence type="predicted"/>
<name>A0AAJ0CSW0_9HYPO</name>
<keyword evidence="4" id="KW-1185">Reference proteome</keyword>
<dbReference type="SUPFAM" id="SSF53167">
    <property type="entry name" value="Purine and uridine phosphorylases"/>
    <property type="match status" value="1"/>
</dbReference>
<reference evidence="3" key="1">
    <citation type="submission" date="2023-06" db="EMBL/GenBank/DDBJ databases">
        <title>Conoideocrella luteorostrata (Hypocreales: Clavicipitaceae), a potential biocontrol fungus for elongate hemlock scale in United States Christmas tree production areas.</title>
        <authorList>
            <person name="Barrett H."/>
            <person name="Lovett B."/>
            <person name="Macias A.M."/>
            <person name="Stajich J.E."/>
            <person name="Kasson M.T."/>
        </authorList>
    </citation>
    <scope>NUCLEOTIDE SEQUENCE</scope>
    <source>
        <strain evidence="3">ARSEF 14590</strain>
    </source>
</reference>
<dbReference type="SUPFAM" id="SSF52540">
    <property type="entry name" value="P-loop containing nucleoside triphosphate hydrolases"/>
    <property type="match status" value="1"/>
</dbReference>
<dbReference type="Gene3D" id="3.40.50.300">
    <property type="entry name" value="P-loop containing nucleotide triphosphate hydrolases"/>
    <property type="match status" value="1"/>
</dbReference>
<dbReference type="EMBL" id="JASWJB010000050">
    <property type="protein sequence ID" value="KAK2605866.1"/>
    <property type="molecule type" value="Genomic_DNA"/>
</dbReference>
<evidence type="ECO:0000256" key="1">
    <source>
        <dbReference type="ARBA" id="ARBA00022737"/>
    </source>
</evidence>
<keyword evidence="1" id="KW-0677">Repeat</keyword>
<accession>A0AAJ0CSW0</accession>
<feature type="domain" description="Nephrocystin 3-like N-terminal" evidence="2">
    <location>
        <begin position="122"/>
        <end position="272"/>
    </location>
</feature>